<evidence type="ECO:0000256" key="1">
    <source>
        <dbReference type="SAM" id="MobiDB-lite"/>
    </source>
</evidence>
<evidence type="ECO:0000259" key="2">
    <source>
        <dbReference type="Pfam" id="PF20057"/>
    </source>
</evidence>
<dbReference type="InterPro" id="IPR045599">
    <property type="entry name" value="DUF6456"/>
</dbReference>
<reference evidence="3 4" key="1">
    <citation type="submission" date="2019-11" db="EMBL/GenBank/DDBJ databases">
        <title>Identification of a novel strain.</title>
        <authorList>
            <person name="Xu Q."/>
            <person name="Wang G."/>
        </authorList>
    </citation>
    <scope>NUCLEOTIDE SEQUENCE [LARGE SCALE GENOMIC DNA]</scope>
    <source>
        <strain evidence="4">xq</strain>
    </source>
</reference>
<gene>
    <name evidence="3" type="ORF">GIW81_18010</name>
</gene>
<feature type="domain" description="DUF6456" evidence="2">
    <location>
        <begin position="14"/>
        <end position="152"/>
    </location>
</feature>
<comment type="caution">
    <text evidence="3">The sequence shown here is derived from an EMBL/GenBank/DDBJ whole genome shotgun (WGS) entry which is preliminary data.</text>
</comment>
<feature type="compositionally biased region" description="Basic residues" evidence="1">
    <location>
        <begin position="1"/>
        <end position="10"/>
    </location>
</feature>
<dbReference type="RefSeq" id="WP_154740682.1">
    <property type="nucleotide sequence ID" value="NZ_WMBQ01000002.1"/>
</dbReference>
<evidence type="ECO:0000313" key="3">
    <source>
        <dbReference type="EMBL" id="MTD96238.1"/>
    </source>
</evidence>
<sequence>MESTHARRRTSAAINPDESPIAWLRRRKDRNGEPMISQTQFDAGERLRGDFWFAQMTPRTTTNWSSLSPQQRGRRYGAARHSGADMLDSAAAAAERVRRALSSVGPELSGVLIDVCCHLKGLEEAERAAGWPQRSAKIVLQLALTRLARHYGLETHTPPNAGGGVRHWGSADYRPQIDAPSEREG</sequence>
<evidence type="ECO:0000313" key="4">
    <source>
        <dbReference type="Proteomes" id="UP000440694"/>
    </source>
</evidence>
<feature type="region of interest" description="Disordered" evidence="1">
    <location>
        <begin position="1"/>
        <end position="35"/>
    </location>
</feature>
<dbReference type="EMBL" id="WMBQ01000002">
    <property type="protein sequence ID" value="MTD96238.1"/>
    <property type="molecule type" value="Genomic_DNA"/>
</dbReference>
<keyword evidence="4" id="KW-1185">Reference proteome</keyword>
<proteinExistence type="predicted"/>
<name>A0A6I3KPM5_9HYPH</name>
<accession>A0A6I3KPM5</accession>
<protein>
    <submittedName>
        <fullName evidence="3">DNA replication protein</fullName>
    </submittedName>
</protein>
<dbReference type="AlphaFoldDB" id="A0A6I3KPM5"/>
<dbReference type="Pfam" id="PF20057">
    <property type="entry name" value="DUF6456"/>
    <property type="match status" value="1"/>
</dbReference>
<feature type="region of interest" description="Disordered" evidence="1">
    <location>
        <begin position="153"/>
        <end position="185"/>
    </location>
</feature>
<dbReference type="Proteomes" id="UP000440694">
    <property type="component" value="Unassembled WGS sequence"/>
</dbReference>
<organism evidence="3 4">
    <name type="scientific">Hyphomicrobium album</name>
    <dbReference type="NCBI Taxonomy" id="2665159"/>
    <lineage>
        <taxon>Bacteria</taxon>
        <taxon>Pseudomonadati</taxon>
        <taxon>Pseudomonadota</taxon>
        <taxon>Alphaproteobacteria</taxon>
        <taxon>Hyphomicrobiales</taxon>
        <taxon>Hyphomicrobiaceae</taxon>
        <taxon>Hyphomicrobium</taxon>
    </lineage>
</organism>